<evidence type="ECO:0000313" key="1">
    <source>
        <dbReference type="EMBL" id="CAA2956038.1"/>
    </source>
</evidence>
<accession>A0A8S0PQ68</accession>
<protein>
    <submittedName>
        <fullName evidence="1">Uncharacterized protein</fullName>
    </submittedName>
</protein>
<comment type="caution">
    <text evidence="1">The sequence shown here is derived from an EMBL/GenBank/DDBJ whole genome shotgun (WGS) entry which is preliminary data.</text>
</comment>
<dbReference type="EMBL" id="CACTIH010000172">
    <property type="protein sequence ID" value="CAA2956038.1"/>
    <property type="molecule type" value="Genomic_DNA"/>
</dbReference>
<sequence length="89" mass="10176">MGSNSGKAQITNGCNCQWFCFSRYLIIKRWTSPSLRAQINRINLRAIESGFSSAKGPIYTFDPLDLVRNCIKDLQPYLDSWCRLARLGE</sequence>
<dbReference type="AlphaFoldDB" id="A0A8S0PQ68"/>
<proteinExistence type="predicted"/>
<organism evidence="1 2">
    <name type="scientific">Olea europaea subsp. europaea</name>
    <dbReference type="NCBI Taxonomy" id="158383"/>
    <lineage>
        <taxon>Eukaryota</taxon>
        <taxon>Viridiplantae</taxon>
        <taxon>Streptophyta</taxon>
        <taxon>Embryophyta</taxon>
        <taxon>Tracheophyta</taxon>
        <taxon>Spermatophyta</taxon>
        <taxon>Magnoliopsida</taxon>
        <taxon>eudicotyledons</taxon>
        <taxon>Gunneridae</taxon>
        <taxon>Pentapetalae</taxon>
        <taxon>asterids</taxon>
        <taxon>lamiids</taxon>
        <taxon>Lamiales</taxon>
        <taxon>Oleaceae</taxon>
        <taxon>Oleeae</taxon>
        <taxon>Olea</taxon>
    </lineage>
</organism>
<reference evidence="1 2" key="1">
    <citation type="submission" date="2019-12" db="EMBL/GenBank/DDBJ databases">
        <authorList>
            <person name="Alioto T."/>
            <person name="Alioto T."/>
            <person name="Gomez Garrido J."/>
        </authorList>
    </citation>
    <scope>NUCLEOTIDE SEQUENCE [LARGE SCALE GENOMIC DNA]</scope>
</reference>
<keyword evidence="2" id="KW-1185">Reference proteome</keyword>
<evidence type="ECO:0000313" key="2">
    <source>
        <dbReference type="Proteomes" id="UP000594638"/>
    </source>
</evidence>
<dbReference type="Gramene" id="OE9A046919T1">
    <property type="protein sequence ID" value="OE9A046919C1"/>
    <property type="gene ID" value="OE9A046919"/>
</dbReference>
<dbReference type="Proteomes" id="UP000594638">
    <property type="component" value="Unassembled WGS sequence"/>
</dbReference>
<name>A0A8S0PQ68_OLEEU</name>
<gene>
    <name evidence="1" type="ORF">OLEA9_A046919</name>
</gene>